<dbReference type="EMBL" id="GL536722">
    <property type="protein sequence ID" value="EFQ87851.1"/>
    <property type="molecule type" value="Genomic_DNA"/>
</dbReference>
<protein>
    <submittedName>
        <fullName evidence="3">Uncharacterized protein</fullName>
    </submittedName>
</protein>
<feature type="transmembrane region" description="Helical" evidence="2">
    <location>
        <begin position="63"/>
        <end position="86"/>
    </location>
</feature>
<evidence type="ECO:0000256" key="2">
    <source>
        <dbReference type="SAM" id="Phobius"/>
    </source>
</evidence>
<name>E3S2E7_PYRTT</name>
<dbReference type="OrthoDB" id="3692270at2759"/>
<evidence type="ECO:0000313" key="4">
    <source>
        <dbReference type="Proteomes" id="UP000001067"/>
    </source>
</evidence>
<dbReference type="KEGG" id="pte:PTT_16474"/>
<organism evidence="4">
    <name type="scientific">Pyrenophora teres f. teres (strain 0-1)</name>
    <name type="common">Barley net blotch fungus</name>
    <name type="synonym">Drechslera teres f. teres</name>
    <dbReference type="NCBI Taxonomy" id="861557"/>
    <lineage>
        <taxon>Eukaryota</taxon>
        <taxon>Fungi</taxon>
        <taxon>Dikarya</taxon>
        <taxon>Ascomycota</taxon>
        <taxon>Pezizomycotina</taxon>
        <taxon>Dothideomycetes</taxon>
        <taxon>Pleosporomycetidae</taxon>
        <taxon>Pleosporales</taxon>
        <taxon>Pleosporineae</taxon>
        <taxon>Pleosporaceae</taxon>
        <taxon>Pyrenophora</taxon>
    </lineage>
</organism>
<evidence type="ECO:0000256" key="1">
    <source>
        <dbReference type="SAM" id="MobiDB-lite"/>
    </source>
</evidence>
<dbReference type="AlphaFoldDB" id="E3S2E7"/>
<evidence type="ECO:0000313" key="3">
    <source>
        <dbReference type="EMBL" id="EFQ87851.1"/>
    </source>
</evidence>
<feature type="compositionally biased region" description="Basic and acidic residues" evidence="1">
    <location>
        <begin position="157"/>
        <end position="170"/>
    </location>
</feature>
<dbReference type="eggNOG" id="ENOG502R6XE">
    <property type="taxonomic scope" value="Eukaryota"/>
</dbReference>
<feature type="region of interest" description="Disordered" evidence="1">
    <location>
        <begin position="142"/>
        <end position="187"/>
    </location>
</feature>
<proteinExistence type="predicted"/>
<dbReference type="HOGENOM" id="CLU_124576_0_0_1"/>
<accession>E3S2E7</accession>
<keyword evidence="2" id="KW-1133">Transmembrane helix</keyword>
<dbReference type="Proteomes" id="UP000001067">
    <property type="component" value="Unassembled WGS sequence"/>
</dbReference>
<sequence length="187" mass="20061">MSTALVDSDLTPTTMNTSTPTNGTRAMGATATPSSNVPSASTPSSAALRHRDTENSHIISTSAAMGIGVVIGIIGIALMIILALFIHHRRTLRPLNSPQRHRQTKLWKGFDPVTPNTARTSLMDSKMATIYLTVLPTPVMPAFLPSPPPKGPPSRGGKKEKSEPRTLNDRHHGRGRGRGRALEIETC</sequence>
<feature type="compositionally biased region" description="Low complexity" evidence="1">
    <location>
        <begin position="11"/>
        <end position="47"/>
    </location>
</feature>
<gene>
    <name evidence="3" type="ORF">PTT_16474</name>
</gene>
<keyword evidence="2" id="KW-0812">Transmembrane</keyword>
<reference evidence="3 4" key="1">
    <citation type="journal article" date="2010" name="Genome Biol.">
        <title>A first genome assembly of the barley fungal pathogen Pyrenophora teres f. teres.</title>
        <authorList>
            <person name="Ellwood S.R."/>
            <person name="Liu Z."/>
            <person name="Syme R.A."/>
            <person name="Lai Z."/>
            <person name="Hane J.K."/>
            <person name="Keiper F."/>
            <person name="Moffat C.S."/>
            <person name="Oliver R.P."/>
            <person name="Friesen T.L."/>
        </authorList>
    </citation>
    <scope>NUCLEOTIDE SEQUENCE [LARGE SCALE GENOMIC DNA]</scope>
    <source>
        <strain evidence="3 4">0-1</strain>
    </source>
</reference>
<keyword evidence="2" id="KW-0472">Membrane</keyword>
<keyword evidence="4" id="KW-1185">Reference proteome</keyword>
<feature type="region of interest" description="Disordered" evidence="1">
    <location>
        <begin position="1"/>
        <end position="50"/>
    </location>
</feature>